<organism evidence="6 7">
    <name type="scientific">Ferrimonas marina</name>
    <dbReference type="NCBI Taxonomy" id="299255"/>
    <lineage>
        <taxon>Bacteria</taxon>
        <taxon>Pseudomonadati</taxon>
        <taxon>Pseudomonadota</taxon>
        <taxon>Gammaproteobacteria</taxon>
        <taxon>Alteromonadales</taxon>
        <taxon>Ferrimonadaceae</taxon>
        <taxon>Ferrimonas</taxon>
    </lineage>
</organism>
<dbReference type="InterPro" id="IPR050389">
    <property type="entry name" value="LysR-type_TF"/>
</dbReference>
<dbReference type="Pfam" id="PF00126">
    <property type="entry name" value="HTH_1"/>
    <property type="match status" value="1"/>
</dbReference>
<dbReference type="SUPFAM" id="SSF53850">
    <property type="entry name" value="Periplasmic binding protein-like II"/>
    <property type="match status" value="1"/>
</dbReference>
<dbReference type="GO" id="GO:0003677">
    <property type="term" value="F:DNA binding"/>
    <property type="evidence" value="ECO:0007669"/>
    <property type="project" value="UniProtKB-KW"/>
</dbReference>
<comment type="similarity">
    <text evidence="1">Belongs to the LysR transcriptional regulatory family.</text>
</comment>
<proteinExistence type="inferred from homology"/>
<dbReference type="AlphaFoldDB" id="A0A1M5R5S1"/>
<dbReference type="InterPro" id="IPR036390">
    <property type="entry name" value="WH_DNA-bd_sf"/>
</dbReference>
<dbReference type="InterPro" id="IPR005119">
    <property type="entry name" value="LysR_subst-bd"/>
</dbReference>
<dbReference type="Gene3D" id="1.10.10.10">
    <property type="entry name" value="Winged helix-like DNA-binding domain superfamily/Winged helix DNA-binding domain"/>
    <property type="match status" value="1"/>
</dbReference>
<evidence type="ECO:0000313" key="6">
    <source>
        <dbReference type="EMBL" id="SHH21436.1"/>
    </source>
</evidence>
<dbReference type="CDD" id="cd08417">
    <property type="entry name" value="PBP2_Nitroaromatics_like"/>
    <property type="match status" value="1"/>
</dbReference>
<keyword evidence="3 6" id="KW-0238">DNA-binding</keyword>
<evidence type="ECO:0000259" key="5">
    <source>
        <dbReference type="PROSITE" id="PS50931"/>
    </source>
</evidence>
<dbReference type="InterPro" id="IPR037402">
    <property type="entry name" value="YidZ_PBP2"/>
</dbReference>
<dbReference type="RefSeq" id="WP_073325614.1">
    <property type="nucleotide sequence ID" value="NZ_FQXG01000002.1"/>
</dbReference>
<dbReference type="Gene3D" id="3.40.190.10">
    <property type="entry name" value="Periplasmic binding protein-like II"/>
    <property type="match status" value="2"/>
</dbReference>
<protein>
    <submittedName>
        <fullName evidence="6">DNA-binding transcriptional regulator, LysR family</fullName>
    </submittedName>
</protein>
<dbReference type="OrthoDB" id="8720143at2"/>
<dbReference type="PANTHER" id="PTHR30118">
    <property type="entry name" value="HTH-TYPE TRANSCRIPTIONAL REGULATOR LEUO-RELATED"/>
    <property type="match status" value="1"/>
</dbReference>
<keyword evidence="4" id="KW-0804">Transcription</keyword>
<dbReference type="Pfam" id="PF03466">
    <property type="entry name" value="LysR_substrate"/>
    <property type="match status" value="1"/>
</dbReference>
<dbReference type="GO" id="GO:0003700">
    <property type="term" value="F:DNA-binding transcription factor activity"/>
    <property type="evidence" value="ECO:0007669"/>
    <property type="project" value="InterPro"/>
</dbReference>
<dbReference type="PRINTS" id="PR00039">
    <property type="entry name" value="HTHLYSR"/>
</dbReference>
<evidence type="ECO:0000256" key="1">
    <source>
        <dbReference type="ARBA" id="ARBA00009437"/>
    </source>
</evidence>
<evidence type="ECO:0000256" key="4">
    <source>
        <dbReference type="ARBA" id="ARBA00023163"/>
    </source>
</evidence>
<evidence type="ECO:0000313" key="7">
    <source>
        <dbReference type="Proteomes" id="UP000184268"/>
    </source>
</evidence>
<dbReference type="SUPFAM" id="SSF46785">
    <property type="entry name" value="Winged helix' DNA-binding domain"/>
    <property type="match status" value="1"/>
</dbReference>
<dbReference type="PANTHER" id="PTHR30118:SF15">
    <property type="entry name" value="TRANSCRIPTIONAL REGULATORY PROTEIN"/>
    <property type="match status" value="1"/>
</dbReference>
<evidence type="ECO:0000256" key="3">
    <source>
        <dbReference type="ARBA" id="ARBA00023125"/>
    </source>
</evidence>
<evidence type="ECO:0000256" key="2">
    <source>
        <dbReference type="ARBA" id="ARBA00023015"/>
    </source>
</evidence>
<feature type="domain" description="HTH lysR-type" evidence="5">
    <location>
        <begin position="10"/>
        <end position="67"/>
    </location>
</feature>
<dbReference type="PROSITE" id="PS50931">
    <property type="entry name" value="HTH_LYSR"/>
    <property type="match status" value="1"/>
</dbReference>
<accession>A0A1M5R5S1</accession>
<name>A0A1M5R5S1_9GAMM</name>
<dbReference type="Proteomes" id="UP000184268">
    <property type="component" value="Unassembled WGS sequence"/>
</dbReference>
<gene>
    <name evidence="6" type="ORF">SAMN02745129_1488</name>
</gene>
<dbReference type="STRING" id="299255.SAMN02745129_1488"/>
<reference evidence="6 7" key="1">
    <citation type="submission" date="2016-11" db="EMBL/GenBank/DDBJ databases">
        <authorList>
            <person name="Jaros S."/>
            <person name="Januszkiewicz K."/>
            <person name="Wedrychowicz H."/>
        </authorList>
    </citation>
    <scope>NUCLEOTIDE SEQUENCE [LARGE SCALE GENOMIC DNA]</scope>
    <source>
        <strain evidence="6 7">DSM 16917</strain>
    </source>
</reference>
<keyword evidence="7" id="KW-1185">Reference proteome</keyword>
<keyword evidence="2" id="KW-0805">Transcription regulation</keyword>
<sequence>MNESHSLARVDLNLFRIFVTVAQRGSTGAAAEELHLTQSAVSHALGRLRQQLGEPVLVRQGRHLVLTPHGRAILPKVQQALTQLQGCMGQGEGFDPRHSDLTFRLGFRDILEAMVLPRWMQELEQMGSPLSFTSSRVRGNQMAQRLLAGELDVAVDLERPVAAGIESCHLRDEPLVLLLGPKHPAFGQESFSQADYQASHHVLVTLQAEERAFVDQRMTGLQGERRVRLHCETYFAAAQVVAHTQLLLTMPATYGTHLASLLGLEVRPLPFDCSPLPIGLYWRRSSSEQAGLVWLRERLQQALAN</sequence>
<dbReference type="EMBL" id="FQXG01000002">
    <property type="protein sequence ID" value="SHH21436.1"/>
    <property type="molecule type" value="Genomic_DNA"/>
</dbReference>
<dbReference type="InterPro" id="IPR036388">
    <property type="entry name" value="WH-like_DNA-bd_sf"/>
</dbReference>
<dbReference type="InterPro" id="IPR000847">
    <property type="entry name" value="LysR_HTH_N"/>
</dbReference>